<comment type="caution">
    <text evidence="4">The sequence shown here is derived from an EMBL/GenBank/DDBJ whole genome shotgun (WGS) entry which is preliminary data.</text>
</comment>
<evidence type="ECO:0000259" key="3">
    <source>
        <dbReference type="Pfam" id="PF16561"/>
    </source>
</evidence>
<feature type="region of interest" description="Disordered" evidence="2">
    <location>
        <begin position="65"/>
        <end position="113"/>
    </location>
</feature>
<dbReference type="InterPro" id="IPR013783">
    <property type="entry name" value="Ig-like_fold"/>
</dbReference>
<gene>
    <name evidence="4" type="ORF">C8R41DRAFT_753243</name>
</gene>
<accession>A0ABQ8VZL8</accession>
<dbReference type="InterPro" id="IPR050827">
    <property type="entry name" value="CRP1_MDG1_kinase"/>
</dbReference>
<sequence>MVVLILRRPHTEPNSVIVTGSFDEWSQSKRLQKGEDGFKGTAEINWNEKITYKFVVDGQWVVNNQEPTEADNSGNVNNVRTAPEKPSAPLSNGTLEEPKPASEPAAGKPMTPGTPSILPQLVSDLAAIMAATDGTSSALGYVASGVGAAIQGVIGLDPINPDQVSNHVFNFCLYAHILDFRCQ</sequence>
<feature type="domain" description="AMP-activated protein kinase glycogen-binding" evidence="3">
    <location>
        <begin position="13"/>
        <end position="80"/>
    </location>
</feature>
<proteinExistence type="inferred from homology"/>
<dbReference type="Proteomes" id="UP001150217">
    <property type="component" value="Unassembled WGS sequence"/>
</dbReference>
<name>A0ABQ8VZL8_9AGAR</name>
<dbReference type="InterPro" id="IPR014756">
    <property type="entry name" value="Ig_E-set"/>
</dbReference>
<dbReference type="InterPro" id="IPR032640">
    <property type="entry name" value="AMPK1_CBM"/>
</dbReference>
<evidence type="ECO:0000256" key="1">
    <source>
        <dbReference type="ARBA" id="ARBA00038216"/>
    </source>
</evidence>
<comment type="similarity">
    <text evidence="1">Belongs to the CRP1/MDG1 family.</text>
</comment>
<dbReference type="CDD" id="cd02859">
    <property type="entry name" value="E_set_AMPKbeta_like_N"/>
    <property type="match status" value="1"/>
</dbReference>
<organism evidence="4 5">
    <name type="scientific">Lentinula lateritia</name>
    <dbReference type="NCBI Taxonomy" id="40482"/>
    <lineage>
        <taxon>Eukaryota</taxon>
        <taxon>Fungi</taxon>
        <taxon>Dikarya</taxon>
        <taxon>Basidiomycota</taxon>
        <taxon>Agaricomycotina</taxon>
        <taxon>Agaricomycetes</taxon>
        <taxon>Agaricomycetidae</taxon>
        <taxon>Agaricales</taxon>
        <taxon>Marasmiineae</taxon>
        <taxon>Omphalotaceae</taxon>
        <taxon>Lentinula</taxon>
    </lineage>
</organism>
<feature type="compositionally biased region" description="Polar residues" evidence="2">
    <location>
        <begin position="65"/>
        <end position="80"/>
    </location>
</feature>
<evidence type="ECO:0000313" key="4">
    <source>
        <dbReference type="EMBL" id="KAJ4499990.1"/>
    </source>
</evidence>
<dbReference type="PANTHER" id="PTHR10343">
    <property type="entry name" value="5'-AMP-ACTIVATED PROTEIN KINASE , BETA SUBUNIT"/>
    <property type="match status" value="1"/>
</dbReference>
<evidence type="ECO:0000256" key="2">
    <source>
        <dbReference type="SAM" id="MobiDB-lite"/>
    </source>
</evidence>
<reference evidence="4" key="1">
    <citation type="submission" date="2022-08" db="EMBL/GenBank/DDBJ databases">
        <title>A Global Phylogenomic Analysis of the Shiitake Genus Lentinula.</title>
        <authorList>
            <consortium name="DOE Joint Genome Institute"/>
            <person name="Sierra-Patev S."/>
            <person name="Min B."/>
            <person name="Naranjo-Ortiz M."/>
            <person name="Looney B."/>
            <person name="Konkel Z."/>
            <person name="Slot J.C."/>
            <person name="Sakamoto Y."/>
            <person name="Steenwyk J.L."/>
            <person name="Rokas A."/>
            <person name="Carro J."/>
            <person name="Camarero S."/>
            <person name="Ferreira P."/>
            <person name="Molpeceres G."/>
            <person name="Ruiz-Duenas F.J."/>
            <person name="Serrano A."/>
            <person name="Henrissat B."/>
            <person name="Drula E."/>
            <person name="Hughes K.W."/>
            <person name="Mata J.L."/>
            <person name="Ishikawa N.K."/>
            <person name="Vargas-Isla R."/>
            <person name="Ushijima S."/>
            <person name="Smith C.A."/>
            <person name="Ahrendt S."/>
            <person name="Andreopoulos W."/>
            <person name="He G."/>
            <person name="Labutti K."/>
            <person name="Lipzen A."/>
            <person name="Ng V."/>
            <person name="Riley R."/>
            <person name="Sandor L."/>
            <person name="Barry K."/>
            <person name="Martinez A.T."/>
            <person name="Xiao Y."/>
            <person name="Gibbons J.G."/>
            <person name="Terashima K."/>
            <person name="Grigoriev I.V."/>
            <person name="Hibbett D.S."/>
        </authorList>
    </citation>
    <scope>NUCLEOTIDE SEQUENCE</scope>
    <source>
        <strain evidence="4">RHP3577 ss4</strain>
    </source>
</reference>
<dbReference type="Pfam" id="PF16561">
    <property type="entry name" value="AMPK1_CBM"/>
    <property type="match status" value="1"/>
</dbReference>
<keyword evidence="5" id="KW-1185">Reference proteome</keyword>
<protein>
    <recommendedName>
        <fullName evidence="3">AMP-activated protein kinase glycogen-binding domain-containing protein</fullName>
    </recommendedName>
</protein>
<dbReference type="PANTHER" id="PTHR10343:SF81">
    <property type="entry name" value="CRUCIFORM DNA-RECOGNIZING PROTEIN 1-RELATED"/>
    <property type="match status" value="1"/>
</dbReference>
<dbReference type="Gene3D" id="2.60.40.10">
    <property type="entry name" value="Immunoglobulins"/>
    <property type="match status" value="1"/>
</dbReference>
<dbReference type="SUPFAM" id="SSF81296">
    <property type="entry name" value="E set domains"/>
    <property type="match status" value="1"/>
</dbReference>
<evidence type="ECO:0000313" key="5">
    <source>
        <dbReference type="Proteomes" id="UP001150217"/>
    </source>
</evidence>
<dbReference type="EMBL" id="JANVFT010000008">
    <property type="protein sequence ID" value="KAJ4499990.1"/>
    <property type="molecule type" value="Genomic_DNA"/>
</dbReference>